<dbReference type="InterPro" id="IPR048494">
    <property type="entry name" value="Dit-like_N"/>
</dbReference>
<evidence type="ECO:0000313" key="2">
    <source>
        <dbReference type="EMBL" id="AFC32133.1"/>
    </source>
</evidence>
<evidence type="ECO:0000313" key="3">
    <source>
        <dbReference type="Proteomes" id="UP000007523"/>
    </source>
</evidence>
<dbReference type="HOGENOM" id="CLU_121901_0_0_9"/>
<protein>
    <recommendedName>
        <fullName evidence="1">LysM domain-containing protein</fullName>
    </recommendedName>
</protein>
<keyword evidence="3" id="KW-1185">Reference proteome</keyword>
<dbReference type="EMBL" id="CP003235">
    <property type="protein sequence ID" value="AFC32133.1"/>
    <property type="molecule type" value="Genomic_DNA"/>
</dbReference>
<sequence length="192" mass="21021">MAALNGIEIHVVEERVPFEVQIPTRPVEKGKDIADHVKRTARRLSLTGEVVGPDAGDKRIQIWAMAERGDLVVYDGRNAAYTMLIKSMPTEHDYKIANGFRFTLELEEARIVTVTQSVPESTDPTGTAAAATGNQGMQQLEQKTGEVYATIKSGDSFWRLAGTFKTTTAAIQALNPGVDPRKLQVGQKVRVV</sequence>
<dbReference type="Pfam" id="PF21821">
    <property type="entry name" value="Dit_like"/>
    <property type="match status" value="1"/>
</dbReference>
<dbReference type="STRING" id="1116391.PM3016_5433"/>
<dbReference type="CDD" id="cd00118">
    <property type="entry name" value="LysM"/>
    <property type="match status" value="1"/>
</dbReference>
<reference evidence="2 3" key="1">
    <citation type="journal article" date="2012" name="J. Bacteriol.">
        <title>Complete Genome Sequence of Paenibacillus mucilaginosus 3016, a Bacterium Functional as Microbial Fertilizer.</title>
        <authorList>
            <person name="Ma M."/>
            <person name="Wang Z."/>
            <person name="Li L."/>
            <person name="Jiang X."/>
            <person name="Guan D."/>
            <person name="Cao F."/>
            <person name="Chen H."/>
            <person name="Wang X."/>
            <person name="Shen D."/>
            <person name="Du B."/>
            <person name="Li J."/>
        </authorList>
    </citation>
    <scope>NUCLEOTIDE SEQUENCE [LARGE SCALE GENOMIC DNA]</scope>
    <source>
        <strain evidence="2 3">3016</strain>
    </source>
</reference>
<organism evidence="2 3">
    <name type="scientific">Paenibacillus mucilaginosus 3016</name>
    <dbReference type="NCBI Taxonomy" id="1116391"/>
    <lineage>
        <taxon>Bacteria</taxon>
        <taxon>Bacillati</taxon>
        <taxon>Bacillota</taxon>
        <taxon>Bacilli</taxon>
        <taxon>Bacillales</taxon>
        <taxon>Paenibacillaceae</taxon>
        <taxon>Paenibacillus</taxon>
    </lineage>
</organism>
<dbReference type="PROSITE" id="PS51782">
    <property type="entry name" value="LYSM"/>
    <property type="match status" value="1"/>
</dbReference>
<dbReference type="Gene3D" id="3.10.350.10">
    <property type="entry name" value="LysM domain"/>
    <property type="match status" value="1"/>
</dbReference>
<name>H6NDT4_9BACL</name>
<dbReference type="KEGG" id="pmq:PM3016_5433"/>
<dbReference type="InterPro" id="IPR036779">
    <property type="entry name" value="LysM_dom_sf"/>
</dbReference>
<accession>H6NDT4</accession>
<dbReference type="SMART" id="SM00257">
    <property type="entry name" value="LysM"/>
    <property type="match status" value="1"/>
</dbReference>
<dbReference type="Proteomes" id="UP000007523">
    <property type="component" value="Chromosome"/>
</dbReference>
<proteinExistence type="predicted"/>
<evidence type="ECO:0000259" key="1">
    <source>
        <dbReference type="PROSITE" id="PS51782"/>
    </source>
</evidence>
<dbReference type="SUPFAM" id="SSF54106">
    <property type="entry name" value="LysM domain"/>
    <property type="match status" value="1"/>
</dbReference>
<dbReference type="AlphaFoldDB" id="H6NDT4"/>
<gene>
    <name evidence="2" type="ORF">PM3016_5433</name>
</gene>
<dbReference type="InterPro" id="IPR018392">
    <property type="entry name" value="LysM"/>
</dbReference>
<dbReference type="Pfam" id="PF01476">
    <property type="entry name" value="LysM"/>
    <property type="match status" value="1"/>
</dbReference>
<feature type="domain" description="LysM" evidence="1">
    <location>
        <begin position="147"/>
        <end position="191"/>
    </location>
</feature>